<evidence type="ECO:0000256" key="1">
    <source>
        <dbReference type="ARBA" id="ARBA00002358"/>
    </source>
</evidence>
<feature type="region of interest" description="Disordered" evidence="2">
    <location>
        <begin position="237"/>
        <end position="263"/>
    </location>
</feature>
<dbReference type="InterPro" id="IPR026646">
    <property type="entry name" value="GPRIN2-like/GPRIN3"/>
</dbReference>
<feature type="compositionally biased region" description="Basic and acidic residues" evidence="2">
    <location>
        <begin position="150"/>
        <end position="160"/>
    </location>
</feature>
<evidence type="ECO:0000259" key="3">
    <source>
        <dbReference type="Pfam" id="PF15235"/>
    </source>
</evidence>
<feature type="compositionally biased region" description="Low complexity" evidence="2">
    <location>
        <begin position="139"/>
        <end position="148"/>
    </location>
</feature>
<dbReference type="AlphaFoldDB" id="A0AAW0I192"/>
<feature type="compositionally biased region" description="Polar residues" evidence="2">
    <location>
        <begin position="187"/>
        <end position="201"/>
    </location>
</feature>
<proteinExistence type="predicted"/>
<evidence type="ECO:0000313" key="5">
    <source>
        <dbReference type="Proteomes" id="UP001488838"/>
    </source>
</evidence>
<dbReference type="InterPro" id="IPR032745">
    <property type="entry name" value="GRIN_C"/>
</dbReference>
<feature type="region of interest" description="Disordered" evidence="2">
    <location>
        <begin position="1"/>
        <end position="68"/>
    </location>
</feature>
<comment type="function">
    <text evidence="1">May be involved in neurite outgrowth.</text>
</comment>
<dbReference type="GO" id="GO:0031175">
    <property type="term" value="P:neuron projection development"/>
    <property type="evidence" value="ECO:0007669"/>
    <property type="project" value="TreeGrafter"/>
</dbReference>
<feature type="compositionally biased region" description="Gly residues" evidence="2">
    <location>
        <begin position="28"/>
        <end position="51"/>
    </location>
</feature>
<dbReference type="Proteomes" id="UP001488838">
    <property type="component" value="Unassembled WGS sequence"/>
</dbReference>
<dbReference type="GO" id="GO:0005886">
    <property type="term" value="C:plasma membrane"/>
    <property type="evidence" value="ECO:0007669"/>
    <property type="project" value="TreeGrafter"/>
</dbReference>
<feature type="region of interest" description="Disordered" evidence="2">
    <location>
        <begin position="91"/>
        <end position="213"/>
    </location>
</feature>
<feature type="domain" description="G protein-regulated inducer of neurite outgrowth C-terminal" evidence="3">
    <location>
        <begin position="489"/>
        <end position="566"/>
    </location>
</feature>
<name>A0AAW0I192_MYOGA</name>
<evidence type="ECO:0000256" key="2">
    <source>
        <dbReference type="SAM" id="MobiDB-lite"/>
    </source>
</evidence>
<dbReference type="PANTHER" id="PTHR15718">
    <property type="entry name" value="G PROTEIN-REGULATED INDUCER OF NEURITE OUTGROWTH C-TERMINAL DOMAIN-CONTAINING PROTEIN"/>
    <property type="match status" value="1"/>
</dbReference>
<sequence>GCKDGKFHSGETALRRGRKGGCAPLGAGPRGVGVGTGPRQGAGPGLRGSGEAGLAQRPCTGYQRQPPGLPLGCEGSAVDCTSAGQTRCGPGSILAPGTCGGSRRSASVGLRGPCGDRATMSSSQPEPGAWEPQSPRPQPLSQSSSSLLCEGREQRPELRKSASSTVWQAQPGEASTSPRTPEEEGCQTESVEQAQAPSPWSQGGAGGHWRSRTVGNVSTMGISDLCRLRAPSMAAVQRSHSDLVHSTQTRGRGGAQKASLSCSALGSSPVQRAQLQPGSVAGPDGQTPAVLQSDLTPEDVASKSALVLGESQVLVPTVELEGTTGLISSPQGGPKATGQSSTTSCQALPPAALLCRMREATSGGCCHALPATGILAFPKLVASVSESGLQAQCGMKFHCKLPGGVSGHPHCCVHPWGPTGLATESGSRTKDVWTMTSATDLALSVASAQDAGVQVAPVAACKAVATSPSLEAPETLNMFPEVMLGSSLEEASSPVRDVRWDAEGMTWEVYGASVDPEVLGIAIQKHLEMQFEQLQQAPASEDSLSTEGRRGPLRAVMQSLRRPSCCGCSGAAPE</sequence>
<gene>
    <name evidence="4" type="ORF">U0070_013939</name>
</gene>
<feature type="compositionally biased region" description="Polar residues" evidence="2">
    <location>
        <begin position="161"/>
        <end position="179"/>
    </location>
</feature>
<keyword evidence="5" id="KW-1185">Reference proteome</keyword>
<accession>A0AAW0I192</accession>
<dbReference type="PANTHER" id="PTHR15718:SF5">
    <property type="entry name" value="G PROTEIN-REGULATED INDUCER OF NEURITE OUTGROWTH 2"/>
    <property type="match status" value="1"/>
</dbReference>
<reference evidence="4 5" key="1">
    <citation type="journal article" date="2023" name="bioRxiv">
        <title>Conserved and derived expression patterns and positive selection on dental genes reveal complex evolutionary context of ever-growing rodent molars.</title>
        <authorList>
            <person name="Calamari Z.T."/>
            <person name="Song A."/>
            <person name="Cohen E."/>
            <person name="Akter M."/>
            <person name="Roy R.D."/>
            <person name="Hallikas O."/>
            <person name="Christensen M.M."/>
            <person name="Li P."/>
            <person name="Marangoni P."/>
            <person name="Jernvall J."/>
            <person name="Klein O.D."/>
        </authorList>
    </citation>
    <scope>NUCLEOTIDE SEQUENCE [LARGE SCALE GENOMIC DNA]</scope>
    <source>
        <strain evidence="4">V071</strain>
    </source>
</reference>
<evidence type="ECO:0000313" key="4">
    <source>
        <dbReference type="EMBL" id="KAK7808257.1"/>
    </source>
</evidence>
<dbReference type="Pfam" id="PF15235">
    <property type="entry name" value="GRIN_C"/>
    <property type="match status" value="1"/>
</dbReference>
<comment type="caution">
    <text evidence="4">The sequence shown here is derived from an EMBL/GenBank/DDBJ whole genome shotgun (WGS) entry which is preliminary data.</text>
</comment>
<organism evidence="4 5">
    <name type="scientific">Myodes glareolus</name>
    <name type="common">Bank vole</name>
    <name type="synonym">Clethrionomys glareolus</name>
    <dbReference type="NCBI Taxonomy" id="447135"/>
    <lineage>
        <taxon>Eukaryota</taxon>
        <taxon>Metazoa</taxon>
        <taxon>Chordata</taxon>
        <taxon>Craniata</taxon>
        <taxon>Vertebrata</taxon>
        <taxon>Euteleostomi</taxon>
        <taxon>Mammalia</taxon>
        <taxon>Eutheria</taxon>
        <taxon>Euarchontoglires</taxon>
        <taxon>Glires</taxon>
        <taxon>Rodentia</taxon>
        <taxon>Myomorpha</taxon>
        <taxon>Muroidea</taxon>
        <taxon>Cricetidae</taxon>
        <taxon>Arvicolinae</taxon>
        <taxon>Myodes</taxon>
    </lineage>
</organism>
<dbReference type="EMBL" id="JBBHLL010000243">
    <property type="protein sequence ID" value="KAK7808257.1"/>
    <property type="molecule type" value="Genomic_DNA"/>
</dbReference>
<protein>
    <recommendedName>
        <fullName evidence="3">G protein-regulated inducer of neurite outgrowth C-terminal domain-containing protein</fullName>
    </recommendedName>
</protein>
<feature type="non-terminal residue" evidence="4">
    <location>
        <position position="1"/>
    </location>
</feature>